<reference evidence="3" key="1">
    <citation type="submission" date="2016-06" db="UniProtKB">
        <authorList>
            <consortium name="WormBaseParasite"/>
        </authorList>
    </citation>
    <scope>IDENTIFICATION</scope>
</reference>
<dbReference type="Proteomes" id="UP000270296">
    <property type="component" value="Unassembled WGS sequence"/>
</dbReference>
<gene>
    <name evidence="1" type="ORF">SBAD_LOCUS5920</name>
</gene>
<sequence>MEMTVRHELGDDDQRDYPPLAVPITAVLGNGNDICPIRSATIFSLMIVVLAGFMDNNLQLGPHRFTTRFSAQLQTGPPINIYENDVDHSTSSYVTTVDVATQAEVAGVVHWCRFTVIAAVVSNDELSDERQRLTAFCPIHSCCRAAAQAPSYGRELWTRLLATDEKFATALLVTEMKNGLVSPLSEISARSLNIQQRP</sequence>
<accession>A0A183IQM5</accession>
<keyword evidence="2" id="KW-1185">Reference proteome</keyword>
<dbReference type="WBParaSite" id="SBAD_0000615701-mRNA-1">
    <property type="protein sequence ID" value="SBAD_0000615701-mRNA-1"/>
    <property type="gene ID" value="SBAD_0000615701"/>
</dbReference>
<reference evidence="1 2" key="2">
    <citation type="submission" date="2018-11" db="EMBL/GenBank/DDBJ databases">
        <authorList>
            <consortium name="Pathogen Informatics"/>
        </authorList>
    </citation>
    <scope>NUCLEOTIDE SEQUENCE [LARGE SCALE GENOMIC DNA]</scope>
</reference>
<dbReference type="EMBL" id="UZAM01009347">
    <property type="protein sequence ID" value="VDP08676.1"/>
    <property type="molecule type" value="Genomic_DNA"/>
</dbReference>
<proteinExistence type="predicted"/>
<name>A0A183IQM5_9BILA</name>
<evidence type="ECO:0000313" key="3">
    <source>
        <dbReference type="WBParaSite" id="SBAD_0000615701-mRNA-1"/>
    </source>
</evidence>
<evidence type="ECO:0000313" key="1">
    <source>
        <dbReference type="EMBL" id="VDP08676.1"/>
    </source>
</evidence>
<organism evidence="3">
    <name type="scientific">Soboliphyme baturini</name>
    <dbReference type="NCBI Taxonomy" id="241478"/>
    <lineage>
        <taxon>Eukaryota</taxon>
        <taxon>Metazoa</taxon>
        <taxon>Ecdysozoa</taxon>
        <taxon>Nematoda</taxon>
        <taxon>Enoplea</taxon>
        <taxon>Dorylaimia</taxon>
        <taxon>Dioctophymatida</taxon>
        <taxon>Dioctophymatoidea</taxon>
        <taxon>Soboliphymatidae</taxon>
        <taxon>Soboliphyme</taxon>
    </lineage>
</organism>
<evidence type="ECO:0000313" key="2">
    <source>
        <dbReference type="Proteomes" id="UP000270296"/>
    </source>
</evidence>
<dbReference type="AlphaFoldDB" id="A0A183IQM5"/>
<protein>
    <submittedName>
        <fullName evidence="1 3">Uncharacterized protein</fullName>
    </submittedName>
</protein>